<dbReference type="CDD" id="cd01396">
    <property type="entry name" value="MeCP2_MBD"/>
    <property type="match status" value="1"/>
</dbReference>
<keyword evidence="7" id="KW-0804">Transcription</keyword>
<evidence type="ECO:0000256" key="7">
    <source>
        <dbReference type="ARBA" id="ARBA00023163"/>
    </source>
</evidence>
<gene>
    <name evidence="14" type="primary">LOC112925314</name>
</gene>
<evidence type="ECO:0000256" key="9">
    <source>
        <dbReference type="PROSITE-ProRule" id="PRU00509"/>
    </source>
</evidence>
<keyword evidence="8" id="KW-0539">Nucleus</keyword>
<feature type="domain" description="CXXC-type" evidence="12">
    <location>
        <begin position="172"/>
        <end position="219"/>
    </location>
</feature>
<keyword evidence="13" id="KW-1185">Reference proteome</keyword>
<dbReference type="PANTHER" id="PTHR12396">
    <property type="entry name" value="METHYL-CPG BINDING PROTEIN, MBD"/>
    <property type="match status" value="1"/>
</dbReference>
<dbReference type="SMART" id="SM00391">
    <property type="entry name" value="MBD"/>
    <property type="match status" value="1"/>
</dbReference>
<dbReference type="PROSITE" id="PS50982">
    <property type="entry name" value="MBD"/>
    <property type="match status" value="1"/>
</dbReference>
<feature type="domain" description="CXXC-type" evidence="12">
    <location>
        <begin position="220"/>
        <end position="266"/>
    </location>
</feature>
<feature type="region of interest" description="Disordered" evidence="10">
    <location>
        <begin position="82"/>
        <end position="118"/>
    </location>
</feature>
<evidence type="ECO:0000256" key="6">
    <source>
        <dbReference type="ARBA" id="ARBA00023125"/>
    </source>
</evidence>
<feature type="compositionally biased region" description="Basic residues" evidence="10">
    <location>
        <begin position="87"/>
        <end position="100"/>
    </location>
</feature>
<keyword evidence="6" id="KW-0238">DNA-binding</keyword>
<feature type="compositionally biased region" description="Basic and acidic residues" evidence="10">
    <location>
        <begin position="108"/>
        <end position="118"/>
    </location>
</feature>
<evidence type="ECO:0000256" key="5">
    <source>
        <dbReference type="ARBA" id="ARBA00023015"/>
    </source>
</evidence>
<feature type="domain" description="MBD" evidence="11">
    <location>
        <begin position="4"/>
        <end position="72"/>
    </location>
</feature>
<comment type="subcellular location">
    <subcellularLocation>
        <location evidence="1">Nucleus</location>
    </subcellularLocation>
</comment>
<evidence type="ECO:0000256" key="3">
    <source>
        <dbReference type="ARBA" id="ARBA00022771"/>
    </source>
</evidence>
<evidence type="ECO:0000313" key="13">
    <source>
        <dbReference type="Proteomes" id="UP001652641"/>
    </source>
</evidence>
<evidence type="ECO:0000259" key="11">
    <source>
        <dbReference type="PROSITE" id="PS50982"/>
    </source>
</evidence>
<dbReference type="InterPro" id="IPR016177">
    <property type="entry name" value="DNA-bd_dom_sf"/>
</dbReference>
<evidence type="ECO:0000256" key="1">
    <source>
        <dbReference type="ARBA" id="ARBA00004123"/>
    </source>
</evidence>
<sequence>MAPMAEDWLDCPALGPGWKRREVFRKSGATCGRSDTYYQSPTGDRIRSKVELTRYLGPACDLTLFDFKQGILCYPAPKAPSLDVPGRKRKKPSRPAKTQKRQVGPQKGEVRKEAPGDETKAVADTALASLPAPGCCENCGISFSGDGTRRQRLKTLCKDCRAQRIAFNREQRMFKRVGCGECAACRVTEDCGACSTCLLQLPHEVASGLFCKCERRRCLRIVERSRGCGVCRGCQTREDCGRCRVCLRPPRPGLRRQWRCVQRRCLRSKRSRRRGGCDSKMAARRCPRTQPLPPVPPSQPPESPELQPFTNRRQNRKCGACAACLRRMDCGHCDFCCDKPKFGGNNQKRQKCRWRQCLQFAMKRLLPSVWAGSEDGAGPPPSYSRRKRPGSTRRPRLGQILKTSLTTPTARSGCAQTPVKQETDSGFVLPPPGTDLVFLREGAGSPVQVPGPAATSTEALLQAVDPGLPPVKQEPLDPEEDKEEENKNDSASDSAPEEEAGGAGTPVITEIFSLGGTRLRDTAVWLPSLQGRQSGREDGCKVWEMEDTLACTRTSWNQRGWPGTHVSVSPPPTSMMWVSCRRSWCPSSQS</sequence>
<keyword evidence="5" id="KW-0805">Transcription regulation</keyword>
<dbReference type="SUPFAM" id="SSF54171">
    <property type="entry name" value="DNA-binding domain"/>
    <property type="match status" value="1"/>
</dbReference>
<keyword evidence="2" id="KW-0479">Metal-binding</keyword>
<evidence type="ECO:0000313" key="14">
    <source>
        <dbReference type="RefSeq" id="XP_072590933.1"/>
    </source>
</evidence>
<keyword evidence="4" id="KW-0862">Zinc</keyword>
<feature type="compositionally biased region" description="Polar residues" evidence="10">
    <location>
        <begin position="401"/>
        <end position="420"/>
    </location>
</feature>
<name>A0ABM4YKV9_VULVU</name>
<evidence type="ECO:0000256" key="8">
    <source>
        <dbReference type="ARBA" id="ARBA00023242"/>
    </source>
</evidence>
<proteinExistence type="predicted"/>
<accession>A0ABM4YKV9</accession>
<dbReference type="Gene3D" id="3.30.890.10">
    <property type="entry name" value="Methyl-cpg-binding Protein 2, Chain A"/>
    <property type="match status" value="1"/>
</dbReference>
<organism evidence="13 14">
    <name type="scientific">Vulpes vulpes</name>
    <name type="common">Red fox</name>
    <dbReference type="NCBI Taxonomy" id="9627"/>
    <lineage>
        <taxon>Eukaryota</taxon>
        <taxon>Metazoa</taxon>
        <taxon>Chordata</taxon>
        <taxon>Craniata</taxon>
        <taxon>Vertebrata</taxon>
        <taxon>Euteleostomi</taxon>
        <taxon>Mammalia</taxon>
        <taxon>Eutheria</taxon>
        <taxon>Laurasiatheria</taxon>
        <taxon>Carnivora</taxon>
        <taxon>Caniformia</taxon>
        <taxon>Canidae</taxon>
        <taxon>Vulpes</taxon>
    </lineage>
</organism>
<evidence type="ECO:0000259" key="12">
    <source>
        <dbReference type="PROSITE" id="PS51058"/>
    </source>
</evidence>
<feature type="compositionally biased region" description="Basic residues" evidence="10">
    <location>
        <begin position="384"/>
        <end position="396"/>
    </location>
</feature>
<reference evidence="14" key="1">
    <citation type="submission" date="2025-08" db="UniProtKB">
        <authorList>
            <consortium name="RefSeq"/>
        </authorList>
    </citation>
    <scope>IDENTIFICATION</scope>
    <source>
        <tissue evidence="14">Cell line</tissue>
    </source>
</reference>
<evidence type="ECO:0000256" key="2">
    <source>
        <dbReference type="ARBA" id="ARBA00022723"/>
    </source>
</evidence>
<feature type="compositionally biased region" description="Pro residues" evidence="10">
    <location>
        <begin position="290"/>
        <end position="303"/>
    </location>
</feature>
<protein>
    <submittedName>
        <fullName evidence="14">Methyl-CpG-binding domain protein 1 isoform X26</fullName>
    </submittedName>
</protein>
<feature type="region of interest" description="Disordered" evidence="10">
    <location>
        <begin position="276"/>
        <end position="309"/>
    </location>
</feature>
<dbReference type="Pfam" id="PF01429">
    <property type="entry name" value="MBD"/>
    <property type="match status" value="1"/>
</dbReference>
<dbReference type="InterPro" id="IPR002857">
    <property type="entry name" value="Znf_CXXC"/>
</dbReference>
<dbReference type="Proteomes" id="UP001652641">
    <property type="component" value="Chromosome 13"/>
</dbReference>
<feature type="domain" description="CXXC-type" evidence="12">
    <location>
        <begin position="310"/>
        <end position="358"/>
    </location>
</feature>
<dbReference type="GeneID" id="112925314"/>
<evidence type="ECO:0000256" key="10">
    <source>
        <dbReference type="SAM" id="MobiDB-lite"/>
    </source>
</evidence>
<dbReference type="PANTHER" id="PTHR12396:SF57">
    <property type="entry name" value="METHYL-CPG-BINDING DOMAIN PROTEIN 1"/>
    <property type="match status" value="1"/>
</dbReference>
<evidence type="ECO:0000256" key="4">
    <source>
        <dbReference type="ARBA" id="ARBA00022833"/>
    </source>
</evidence>
<dbReference type="RefSeq" id="XP_072590933.1">
    <property type="nucleotide sequence ID" value="XM_072734832.1"/>
</dbReference>
<dbReference type="InterPro" id="IPR001739">
    <property type="entry name" value="Methyl_CpG_DNA-bd"/>
</dbReference>
<feature type="region of interest" description="Disordered" evidence="10">
    <location>
        <begin position="370"/>
        <end position="506"/>
    </location>
</feature>
<keyword evidence="3 9" id="KW-0863">Zinc-finger</keyword>
<dbReference type="PROSITE" id="PS51058">
    <property type="entry name" value="ZF_CXXC"/>
    <property type="match status" value="3"/>
</dbReference>
<dbReference type="Pfam" id="PF02008">
    <property type="entry name" value="zf-CXXC"/>
    <property type="match status" value="3"/>
</dbReference>